<protein>
    <submittedName>
        <fullName evidence="3">Uncharacterized protein</fullName>
    </submittedName>
</protein>
<dbReference type="AlphaFoldDB" id="E4X2V6"/>
<dbReference type="InParanoid" id="E4X2V6"/>
<accession>E4X2V6</accession>
<evidence type="ECO:0000256" key="1">
    <source>
        <dbReference type="SAM" id="Coils"/>
    </source>
</evidence>
<feature type="region of interest" description="Disordered" evidence="2">
    <location>
        <begin position="91"/>
        <end position="119"/>
    </location>
</feature>
<feature type="coiled-coil region" evidence="1">
    <location>
        <begin position="126"/>
        <end position="153"/>
    </location>
</feature>
<gene>
    <name evidence="3" type="ORF">GSOID_T00017588001</name>
</gene>
<organism evidence="3">
    <name type="scientific">Oikopleura dioica</name>
    <name type="common">Tunicate</name>
    <dbReference type="NCBI Taxonomy" id="34765"/>
    <lineage>
        <taxon>Eukaryota</taxon>
        <taxon>Metazoa</taxon>
        <taxon>Chordata</taxon>
        <taxon>Tunicata</taxon>
        <taxon>Appendicularia</taxon>
        <taxon>Copelata</taxon>
        <taxon>Oikopleuridae</taxon>
        <taxon>Oikopleura</taxon>
    </lineage>
</organism>
<evidence type="ECO:0000313" key="4">
    <source>
        <dbReference type="Proteomes" id="UP000001307"/>
    </source>
</evidence>
<reference evidence="3" key="1">
    <citation type="journal article" date="2010" name="Science">
        <title>Plasticity of animal genome architecture unmasked by rapid evolution of a pelagic tunicate.</title>
        <authorList>
            <person name="Denoeud F."/>
            <person name="Henriet S."/>
            <person name="Mungpakdee S."/>
            <person name="Aury J.M."/>
            <person name="Da Silva C."/>
            <person name="Brinkmann H."/>
            <person name="Mikhaleva J."/>
            <person name="Olsen L.C."/>
            <person name="Jubin C."/>
            <person name="Canestro C."/>
            <person name="Bouquet J.M."/>
            <person name="Danks G."/>
            <person name="Poulain J."/>
            <person name="Campsteijn C."/>
            <person name="Adamski M."/>
            <person name="Cross I."/>
            <person name="Yadetie F."/>
            <person name="Muffato M."/>
            <person name="Louis A."/>
            <person name="Butcher S."/>
            <person name="Tsagkogeorga G."/>
            <person name="Konrad A."/>
            <person name="Singh S."/>
            <person name="Jensen M.F."/>
            <person name="Cong E.H."/>
            <person name="Eikeseth-Otteraa H."/>
            <person name="Noel B."/>
            <person name="Anthouard V."/>
            <person name="Porcel B.M."/>
            <person name="Kachouri-Lafond R."/>
            <person name="Nishino A."/>
            <person name="Ugolini M."/>
            <person name="Chourrout P."/>
            <person name="Nishida H."/>
            <person name="Aasland R."/>
            <person name="Huzurbazar S."/>
            <person name="Westhof E."/>
            <person name="Delsuc F."/>
            <person name="Lehrach H."/>
            <person name="Reinhardt R."/>
            <person name="Weissenbach J."/>
            <person name="Roy S.W."/>
            <person name="Artiguenave F."/>
            <person name="Postlethwait J.H."/>
            <person name="Manak J.R."/>
            <person name="Thompson E.M."/>
            <person name="Jaillon O."/>
            <person name="Du Pasquier L."/>
            <person name="Boudinot P."/>
            <person name="Liberles D.A."/>
            <person name="Volff J.N."/>
            <person name="Philippe H."/>
            <person name="Lenhard B."/>
            <person name="Roest Crollius H."/>
            <person name="Wincker P."/>
            <person name="Chourrout D."/>
        </authorList>
    </citation>
    <scope>NUCLEOTIDE SEQUENCE [LARGE SCALE GENOMIC DNA]</scope>
</reference>
<dbReference type="Proteomes" id="UP000001307">
    <property type="component" value="Unassembled WGS sequence"/>
</dbReference>
<sequence>MSMGPLGVGIREPQNNNAFNPFDPNSFDSLAKPKNDFNRAPGAPVRTQYANGPGAVNYLQKSSGSSIAKHSLNYNGQNQQQTYLFNQQNSYLPSMSDNYNQSNYNQSGSQHSSQTSSPADFRLQREQVLRNQYERAQASVRAQQENLQQLQLLQALYVQTQMQNQTGMSVHSRNDFQTYNQQNYASAGISSNSSLEHSKRSSFSMERINKHVGECLIIFNSLKRDLDFNIYKENLTSTEIYGELLNCVLPHLLSGYNQYPVNSDISCKIFNAVQNCREAEEKDAIYCNDISMKYLCDALDMLSNQLNAVRNQFLSIKSSF</sequence>
<keyword evidence="4" id="KW-1185">Reference proteome</keyword>
<evidence type="ECO:0000313" key="3">
    <source>
        <dbReference type="EMBL" id="CBY17959.1"/>
    </source>
</evidence>
<feature type="region of interest" description="Disordered" evidence="2">
    <location>
        <begin position="1"/>
        <end position="56"/>
    </location>
</feature>
<feature type="compositionally biased region" description="Low complexity" evidence="2">
    <location>
        <begin position="91"/>
        <end position="117"/>
    </location>
</feature>
<evidence type="ECO:0000256" key="2">
    <source>
        <dbReference type="SAM" id="MobiDB-lite"/>
    </source>
</evidence>
<dbReference type="EMBL" id="FN653023">
    <property type="protein sequence ID" value="CBY17959.1"/>
    <property type="molecule type" value="Genomic_DNA"/>
</dbReference>
<proteinExistence type="predicted"/>
<name>E4X2V6_OIKDI</name>
<keyword evidence="1" id="KW-0175">Coiled coil</keyword>